<evidence type="ECO:0000256" key="1">
    <source>
        <dbReference type="ARBA" id="ARBA00010923"/>
    </source>
</evidence>
<dbReference type="Gene3D" id="3.90.220.20">
    <property type="entry name" value="DNA methylase specificity domains"/>
    <property type="match status" value="2"/>
</dbReference>
<name>A0ABS2MPX4_9FIRM</name>
<dbReference type="SUPFAM" id="SSF116734">
    <property type="entry name" value="DNA methylase specificity domain"/>
    <property type="match status" value="2"/>
</dbReference>
<dbReference type="RefSeq" id="WP_204662973.1">
    <property type="nucleotide sequence ID" value="NZ_JAFBDT010000005.1"/>
</dbReference>
<keyword evidence="2" id="KW-0680">Restriction system</keyword>
<evidence type="ECO:0000256" key="2">
    <source>
        <dbReference type="ARBA" id="ARBA00022747"/>
    </source>
</evidence>
<keyword evidence="5" id="KW-0378">Hydrolase</keyword>
<comment type="similarity">
    <text evidence="1">Belongs to the type-I restriction system S methylase family.</text>
</comment>
<dbReference type="PANTHER" id="PTHR30408:SF12">
    <property type="entry name" value="TYPE I RESTRICTION ENZYME MJAVIII SPECIFICITY SUBUNIT"/>
    <property type="match status" value="1"/>
</dbReference>
<protein>
    <submittedName>
        <fullName evidence="5">Type I restriction enzyme S subunit</fullName>
        <ecNumber evidence="5">3.1.21.3</ecNumber>
    </submittedName>
</protein>
<dbReference type="InterPro" id="IPR052021">
    <property type="entry name" value="Type-I_RS_S_subunit"/>
</dbReference>
<dbReference type="EMBL" id="JAFBDT010000005">
    <property type="protein sequence ID" value="MBM7561451.1"/>
    <property type="molecule type" value="Genomic_DNA"/>
</dbReference>
<dbReference type="CDD" id="cd17516">
    <property type="entry name" value="RMtype1_S_HinAWORF1578P-TRD2-CR2_like"/>
    <property type="match status" value="1"/>
</dbReference>
<keyword evidence="3" id="KW-0238">DNA-binding</keyword>
<dbReference type="InterPro" id="IPR044946">
    <property type="entry name" value="Restrct_endonuc_typeI_TRD_sf"/>
</dbReference>
<organism evidence="5 6">
    <name type="scientific">Fusibacter tunisiensis</name>
    <dbReference type="NCBI Taxonomy" id="1008308"/>
    <lineage>
        <taxon>Bacteria</taxon>
        <taxon>Bacillati</taxon>
        <taxon>Bacillota</taxon>
        <taxon>Clostridia</taxon>
        <taxon>Eubacteriales</taxon>
        <taxon>Eubacteriales Family XII. Incertae Sedis</taxon>
        <taxon>Fusibacter</taxon>
    </lineage>
</organism>
<feature type="domain" description="Type I restriction modification DNA specificity" evidence="4">
    <location>
        <begin position="4"/>
        <end position="181"/>
    </location>
</feature>
<keyword evidence="6" id="KW-1185">Reference proteome</keyword>
<gene>
    <name evidence="5" type="ORF">JOC49_000971</name>
</gene>
<proteinExistence type="inferred from homology"/>
<evidence type="ECO:0000313" key="6">
    <source>
        <dbReference type="Proteomes" id="UP000767854"/>
    </source>
</evidence>
<accession>A0ABS2MPX4</accession>
<dbReference type="Pfam" id="PF01420">
    <property type="entry name" value="Methylase_S"/>
    <property type="match status" value="1"/>
</dbReference>
<sequence>MSSSEWREVKVSEIGKIVTGKTPKTAISENYGGNIPFLTPSDDMNIKKVKSTARTLSEMGLNSVKNCLLPAKSICVSCIGSDLGKVVLTSEPTVTNQQINSIVPDEKFDPDFIYYGMTILGKHLNYLSKTSTAVPIINKTTFSNFSIIVPSIEEQKSIAHILSTVDDKIEVNNQINRTLENMAQAIFKQWFVDFEFPNEDGEPYKSSGGEMVESELGMIPKGWRVDSLGNLLDVQKGLSYKGKHLVEEGVPMINLGTINPGGGYRQEKIKFYNGDFKDRHMVKPGDLVIANTDMTQDRVILGSPCLVPDFECEKIIFTHHIFAIRNLKIPRNFLYYYFKSKDFRERAEGYATGTTVLALPQKGVVGIDLYLPNVDILKRFNELIQSFIDKMNNFDKENELLKRIRDVLLPKLMSGEIRVSLDEEGDAS</sequence>
<dbReference type="EC" id="3.1.21.3" evidence="5"/>
<dbReference type="Gene3D" id="1.10.287.1120">
    <property type="entry name" value="Bipartite methylase S protein"/>
    <property type="match status" value="1"/>
</dbReference>
<dbReference type="GO" id="GO:0009035">
    <property type="term" value="F:type I site-specific deoxyribonuclease activity"/>
    <property type="evidence" value="ECO:0007669"/>
    <property type="project" value="UniProtKB-EC"/>
</dbReference>
<evidence type="ECO:0000256" key="3">
    <source>
        <dbReference type="ARBA" id="ARBA00023125"/>
    </source>
</evidence>
<evidence type="ECO:0000259" key="4">
    <source>
        <dbReference type="Pfam" id="PF01420"/>
    </source>
</evidence>
<dbReference type="PANTHER" id="PTHR30408">
    <property type="entry name" value="TYPE-1 RESTRICTION ENZYME ECOKI SPECIFICITY PROTEIN"/>
    <property type="match status" value="1"/>
</dbReference>
<comment type="caution">
    <text evidence="5">The sequence shown here is derived from an EMBL/GenBank/DDBJ whole genome shotgun (WGS) entry which is preliminary data.</text>
</comment>
<evidence type="ECO:0000313" key="5">
    <source>
        <dbReference type="EMBL" id="MBM7561451.1"/>
    </source>
</evidence>
<dbReference type="InterPro" id="IPR000055">
    <property type="entry name" value="Restrct_endonuc_typeI_TRD"/>
</dbReference>
<dbReference type="Proteomes" id="UP000767854">
    <property type="component" value="Unassembled WGS sequence"/>
</dbReference>
<reference evidence="5 6" key="1">
    <citation type="submission" date="2021-01" db="EMBL/GenBank/DDBJ databases">
        <title>Genomic Encyclopedia of Type Strains, Phase IV (KMG-IV): sequencing the most valuable type-strain genomes for metagenomic binning, comparative biology and taxonomic classification.</title>
        <authorList>
            <person name="Goeker M."/>
        </authorList>
    </citation>
    <scope>NUCLEOTIDE SEQUENCE [LARGE SCALE GENOMIC DNA]</scope>
    <source>
        <strain evidence="5 6">DSM 24436</strain>
    </source>
</reference>